<dbReference type="EMBL" id="EU311399">
    <property type="protein sequence ID" value="ABY26521.1"/>
    <property type="molecule type" value="Genomic_DNA"/>
</dbReference>
<dbReference type="GO" id="GO:0005840">
    <property type="term" value="C:ribosome"/>
    <property type="evidence" value="ECO:0007669"/>
    <property type="project" value="UniProtKB-KW"/>
</dbReference>
<keyword evidence="1" id="KW-0689">Ribosomal protein</keyword>
<name>A9YYF6_HORSE</name>
<accession>A9YYF6</accession>
<organism evidence="1">
    <name type="scientific">Equus caballus</name>
    <name type="common">Horse</name>
    <dbReference type="NCBI Taxonomy" id="9796"/>
    <lineage>
        <taxon>Eukaryota</taxon>
        <taxon>Metazoa</taxon>
        <taxon>Chordata</taxon>
        <taxon>Craniata</taxon>
        <taxon>Vertebrata</taxon>
        <taxon>Euteleostomi</taxon>
        <taxon>Mammalia</taxon>
        <taxon>Eutheria</taxon>
        <taxon>Laurasiatheria</taxon>
        <taxon>Perissodactyla</taxon>
        <taxon>Equidae</taxon>
        <taxon>Equus</taxon>
    </lineage>
</organism>
<reference evidence="1" key="1">
    <citation type="submission" date="2007-11" db="EMBL/GenBank/DDBJ databases">
        <authorList>
            <person name="Wu T."/>
            <person name="Sun Y."/>
            <person name="Mang M."/>
        </authorList>
    </citation>
    <scope>NUCLEOTIDE SEQUENCE</scope>
</reference>
<sequence length="78" mass="8822">MIRLHGRHSKTPFALRKGRSHLHDCLYPGGGCDWMWGVKAGKPSWKEPMERQDLFSDLAEDGFPFGSCVVGGCSWLTW</sequence>
<proteinExistence type="predicted"/>
<keyword evidence="1" id="KW-0687">Ribonucleoprotein</keyword>
<protein>
    <submittedName>
        <fullName evidence="1">Ribosomal protein S14-like protein</fullName>
    </submittedName>
</protein>
<evidence type="ECO:0000313" key="1">
    <source>
        <dbReference type="EMBL" id="ABY26521.1"/>
    </source>
</evidence>
<dbReference type="AlphaFoldDB" id="A9YYF6"/>